<gene>
    <name evidence="5" type="ORF">WCD58_23245</name>
</gene>
<evidence type="ECO:0000313" key="6">
    <source>
        <dbReference type="Proteomes" id="UP001369736"/>
    </source>
</evidence>
<dbReference type="Pfam" id="PF00248">
    <property type="entry name" value="Aldo_ket_red"/>
    <property type="match status" value="1"/>
</dbReference>
<evidence type="ECO:0000313" key="5">
    <source>
        <dbReference type="EMBL" id="MEJ2864091.1"/>
    </source>
</evidence>
<organism evidence="5 6">
    <name type="scientific">Actinomycetospora flava</name>
    <dbReference type="NCBI Taxonomy" id="3129232"/>
    <lineage>
        <taxon>Bacteria</taxon>
        <taxon>Bacillati</taxon>
        <taxon>Actinomycetota</taxon>
        <taxon>Actinomycetes</taxon>
        <taxon>Pseudonocardiales</taxon>
        <taxon>Pseudonocardiaceae</taxon>
        <taxon>Actinomycetospora</taxon>
    </lineage>
</organism>
<dbReference type="EMBL" id="JBBEGM010000010">
    <property type="protein sequence ID" value="MEJ2864091.1"/>
    <property type="molecule type" value="Genomic_DNA"/>
</dbReference>
<dbReference type="InterPro" id="IPR018170">
    <property type="entry name" value="Aldo/ket_reductase_CS"/>
</dbReference>
<dbReference type="InterPro" id="IPR036812">
    <property type="entry name" value="NAD(P)_OxRdtase_dom_sf"/>
</dbReference>
<evidence type="ECO:0000259" key="4">
    <source>
        <dbReference type="Pfam" id="PF00248"/>
    </source>
</evidence>
<dbReference type="PANTHER" id="PTHR43827">
    <property type="entry name" value="2,5-DIKETO-D-GLUCONIC ACID REDUCTASE"/>
    <property type="match status" value="1"/>
</dbReference>
<proteinExistence type="inferred from homology"/>
<dbReference type="Gene3D" id="3.20.20.100">
    <property type="entry name" value="NADP-dependent oxidoreductase domain"/>
    <property type="match status" value="1"/>
</dbReference>
<comment type="caution">
    <text evidence="5">The sequence shown here is derived from an EMBL/GenBank/DDBJ whole genome shotgun (WGS) entry which is preliminary data.</text>
</comment>
<feature type="domain" description="NADP-dependent oxidoreductase" evidence="4">
    <location>
        <begin position="18"/>
        <end position="254"/>
    </location>
</feature>
<dbReference type="InterPro" id="IPR020471">
    <property type="entry name" value="AKR"/>
</dbReference>
<dbReference type="PRINTS" id="PR00069">
    <property type="entry name" value="ALDKETRDTASE"/>
</dbReference>
<dbReference type="PROSITE" id="PS00798">
    <property type="entry name" value="ALDOKETO_REDUCTASE_1"/>
    <property type="match status" value="1"/>
</dbReference>
<keyword evidence="6" id="KW-1185">Reference proteome</keyword>
<evidence type="ECO:0000256" key="2">
    <source>
        <dbReference type="ARBA" id="ARBA00022857"/>
    </source>
</evidence>
<dbReference type="InterPro" id="IPR023210">
    <property type="entry name" value="NADP_OxRdtase_dom"/>
</dbReference>
<accession>A0ABU8M9S5</accession>
<name>A0ABU8M9S5_9PSEU</name>
<keyword evidence="3" id="KW-0560">Oxidoreductase</keyword>
<protein>
    <submittedName>
        <fullName evidence="5">Aldo/keto reductase</fullName>
    </submittedName>
</protein>
<comment type="similarity">
    <text evidence="1">Belongs to the aldo/keto reductase family.</text>
</comment>
<dbReference type="RefSeq" id="WP_337705458.1">
    <property type="nucleotide sequence ID" value="NZ_JBBEGM010000010.1"/>
</dbReference>
<dbReference type="Proteomes" id="UP001369736">
    <property type="component" value="Unassembled WGS sequence"/>
</dbReference>
<dbReference type="PANTHER" id="PTHR43827:SF3">
    <property type="entry name" value="NADP-DEPENDENT OXIDOREDUCTASE DOMAIN-CONTAINING PROTEIN"/>
    <property type="match status" value="1"/>
</dbReference>
<dbReference type="PROSITE" id="PS00062">
    <property type="entry name" value="ALDOKETO_REDUCTASE_2"/>
    <property type="match status" value="1"/>
</dbReference>
<evidence type="ECO:0000256" key="3">
    <source>
        <dbReference type="ARBA" id="ARBA00023002"/>
    </source>
</evidence>
<sequence length="261" mass="28965">MTGIPNLRLNDGTAIPQFGLGVYQVPPDDTAALVRAALEMGYRHIDTAQGYGNEAGVGQGLRASGVPREDVWITTKLDDPFHGDAAPASLDDSLTRLGTDYVDLFLVHRPGDGDDVDTWRALESLRADGRVRSIGLSNFDRAGIERLVDATAVVPSVHQIRLNPRTPQSPMRRYHRRRGIATESWAPLREGKLARDPIVRRIARRHGRTPAQVVLRWHLQHGLIVFPKSSSTERLRENLDVTGFELSRADLAALGLLRRRP</sequence>
<dbReference type="SUPFAM" id="SSF51430">
    <property type="entry name" value="NAD(P)-linked oxidoreductase"/>
    <property type="match status" value="1"/>
</dbReference>
<reference evidence="5 6" key="1">
    <citation type="submission" date="2024-03" db="EMBL/GenBank/DDBJ databases">
        <title>Actinomycetospora sp. OC33-EN07, a novel actinomycete isolated from wild orchid (Aerides multiflora).</title>
        <authorList>
            <person name="Suriyachadkun C."/>
        </authorList>
    </citation>
    <scope>NUCLEOTIDE SEQUENCE [LARGE SCALE GENOMIC DNA]</scope>
    <source>
        <strain evidence="5 6">OC33-EN07</strain>
    </source>
</reference>
<dbReference type="PIRSF" id="PIRSF000097">
    <property type="entry name" value="AKR"/>
    <property type="match status" value="1"/>
</dbReference>
<evidence type="ECO:0000256" key="1">
    <source>
        <dbReference type="ARBA" id="ARBA00007905"/>
    </source>
</evidence>
<keyword evidence="2" id="KW-0521">NADP</keyword>